<protein>
    <submittedName>
        <fullName evidence="2">Acetyltransferase</fullName>
    </submittedName>
</protein>
<dbReference type="EMBL" id="BMFT01000001">
    <property type="protein sequence ID" value="GGH27409.1"/>
    <property type="molecule type" value="Genomic_DNA"/>
</dbReference>
<dbReference type="CDD" id="cd04301">
    <property type="entry name" value="NAT_SF"/>
    <property type="match status" value="1"/>
</dbReference>
<dbReference type="PANTHER" id="PTHR43415">
    <property type="entry name" value="SPERMIDINE N(1)-ACETYLTRANSFERASE"/>
    <property type="match status" value="1"/>
</dbReference>
<dbReference type="PANTHER" id="PTHR43415:SF5">
    <property type="entry name" value="ACETYLTRANSFERASE"/>
    <property type="match status" value="1"/>
</dbReference>
<evidence type="ECO:0000259" key="1">
    <source>
        <dbReference type="PROSITE" id="PS51186"/>
    </source>
</evidence>
<organism evidence="2 3">
    <name type="scientific">Paenibacillus segetis</name>
    <dbReference type="NCBI Taxonomy" id="1325360"/>
    <lineage>
        <taxon>Bacteria</taxon>
        <taxon>Bacillati</taxon>
        <taxon>Bacillota</taxon>
        <taxon>Bacilli</taxon>
        <taxon>Bacillales</taxon>
        <taxon>Paenibacillaceae</taxon>
        <taxon>Paenibacillus</taxon>
    </lineage>
</organism>
<comment type="caution">
    <text evidence="2">The sequence shown here is derived from an EMBL/GenBank/DDBJ whole genome shotgun (WGS) entry which is preliminary data.</text>
</comment>
<dbReference type="InterPro" id="IPR000182">
    <property type="entry name" value="GNAT_dom"/>
</dbReference>
<dbReference type="SUPFAM" id="SSF55729">
    <property type="entry name" value="Acyl-CoA N-acyltransferases (Nat)"/>
    <property type="match status" value="1"/>
</dbReference>
<evidence type="ECO:0000313" key="3">
    <source>
        <dbReference type="Proteomes" id="UP000659344"/>
    </source>
</evidence>
<dbReference type="RefSeq" id="WP_188539881.1">
    <property type="nucleotide sequence ID" value="NZ_BMFT01000001.1"/>
</dbReference>
<reference evidence="3" key="1">
    <citation type="journal article" date="2019" name="Int. J. Syst. Evol. Microbiol.">
        <title>The Global Catalogue of Microorganisms (GCM) 10K type strain sequencing project: providing services to taxonomists for standard genome sequencing and annotation.</title>
        <authorList>
            <consortium name="The Broad Institute Genomics Platform"/>
            <consortium name="The Broad Institute Genome Sequencing Center for Infectious Disease"/>
            <person name="Wu L."/>
            <person name="Ma J."/>
        </authorList>
    </citation>
    <scope>NUCLEOTIDE SEQUENCE [LARGE SCALE GENOMIC DNA]</scope>
    <source>
        <strain evidence="3">CGMCC 1.12769</strain>
    </source>
</reference>
<proteinExistence type="predicted"/>
<dbReference type="InterPro" id="IPR016181">
    <property type="entry name" value="Acyl_CoA_acyltransferase"/>
</dbReference>
<dbReference type="Proteomes" id="UP000659344">
    <property type="component" value="Unassembled WGS sequence"/>
</dbReference>
<accession>A0ABQ1YID7</accession>
<dbReference type="Gene3D" id="3.40.630.30">
    <property type="match status" value="1"/>
</dbReference>
<sequence length="184" mass="21364">MVVLRVAKEAEFSDIVDWVNEHDSDFMVQWAGLTYQYPLTVEQMKEHYRSGINTIETGVFLYMIQEDSLSDDVVGTIQIARINMETREAVIGRFMMKSEKLRGHGTGRAALEEAVRIGFEELGLERIKLNVFDINERAIRCYKSVGFKEGTIRINVYTSTKGIVWNNIEMTMDKDFWKQNRGMY</sequence>
<keyword evidence="3" id="KW-1185">Reference proteome</keyword>
<gene>
    <name evidence="2" type="ORF">GCM10008013_28840</name>
</gene>
<dbReference type="PROSITE" id="PS51186">
    <property type="entry name" value="GNAT"/>
    <property type="match status" value="1"/>
</dbReference>
<evidence type="ECO:0000313" key="2">
    <source>
        <dbReference type="EMBL" id="GGH27409.1"/>
    </source>
</evidence>
<feature type="domain" description="N-acetyltransferase" evidence="1">
    <location>
        <begin position="2"/>
        <end position="175"/>
    </location>
</feature>
<dbReference type="Pfam" id="PF00583">
    <property type="entry name" value="Acetyltransf_1"/>
    <property type="match status" value="1"/>
</dbReference>
<name>A0ABQ1YID7_9BACL</name>